<dbReference type="AlphaFoldDB" id="A0A8X8BH10"/>
<dbReference type="SMART" id="SM00336">
    <property type="entry name" value="BBOX"/>
    <property type="match status" value="1"/>
</dbReference>
<dbReference type="Gene3D" id="3.30.160.60">
    <property type="entry name" value="Classic Zinc Finger"/>
    <property type="match status" value="1"/>
</dbReference>
<dbReference type="GO" id="GO:0016874">
    <property type="term" value="F:ligase activity"/>
    <property type="evidence" value="ECO:0007669"/>
    <property type="project" value="UniProtKB-KW"/>
</dbReference>
<dbReference type="Pfam" id="PF15227">
    <property type="entry name" value="zf-C3HC4_4"/>
    <property type="match status" value="1"/>
</dbReference>
<protein>
    <submittedName>
        <fullName evidence="7">TRI25 ligase</fullName>
    </submittedName>
</protein>
<dbReference type="Gene3D" id="3.30.40.10">
    <property type="entry name" value="Zinc/RING finger domain, C3HC4 (zinc finger)"/>
    <property type="match status" value="1"/>
</dbReference>
<dbReference type="Pfam" id="PF00643">
    <property type="entry name" value="zf-B_box"/>
    <property type="match status" value="1"/>
</dbReference>
<evidence type="ECO:0000256" key="1">
    <source>
        <dbReference type="ARBA" id="ARBA00022723"/>
    </source>
</evidence>
<reference evidence="7 8" key="1">
    <citation type="journal article" date="2021" name="Cell">
        <title>Tracing the genetic footprints of vertebrate landing in non-teleost ray-finned fishes.</title>
        <authorList>
            <person name="Bi X."/>
            <person name="Wang K."/>
            <person name="Yang L."/>
            <person name="Pan H."/>
            <person name="Jiang H."/>
            <person name="Wei Q."/>
            <person name="Fang M."/>
            <person name="Yu H."/>
            <person name="Zhu C."/>
            <person name="Cai Y."/>
            <person name="He Y."/>
            <person name="Gan X."/>
            <person name="Zeng H."/>
            <person name="Yu D."/>
            <person name="Zhu Y."/>
            <person name="Jiang H."/>
            <person name="Qiu Q."/>
            <person name="Yang H."/>
            <person name="Zhang Y.E."/>
            <person name="Wang W."/>
            <person name="Zhu M."/>
            <person name="He S."/>
            <person name="Zhang G."/>
        </authorList>
    </citation>
    <scope>NUCLEOTIDE SEQUENCE [LARGE SCALE GENOMIC DNA]</scope>
    <source>
        <strain evidence="7">Bchr_013</strain>
    </source>
</reference>
<sequence length="197" mass="22477">MAEAHLLVFQDEFTCLVCLKTLSDPVSIPCGHSFCMKCFMDCWDQSQECSCPQCRRTFTTRPELHINTVLSETVKKLKKTAIGPPQYLNYAGPGDVECDFCTGKKLRAVNSCLTCLASFCQTHLQPHFEVDTWKDHKLTDPDGKLKEKLCEKHQKCLEIFCTTDEMCICVMCVVSGHEGHKMVTLEMKREEKQVREV</sequence>
<dbReference type="Proteomes" id="UP000886611">
    <property type="component" value="Unassembled WGS sequence"/>
</dbReference>
<evidence type="ECO:0000259" key="6">
    <source>
        <dbReference type="PROSITE" id="PS50119"/>
    </source>
</evidence>
<evidence type="ECO:0000256" key="3">
    <source>
        <dbReference type="ARBA" id="ARBA00022833"/>
    </source>
</evidence>
<evidence type="ECO:0000313" key="7">
    <source>
        <dbReference type="EMBL" id="KAG2455186.1"/>
    </source>
</evidence>
<keyword evidence="8" id="KW-1185">Reference proteome</keyword>
<comment type="caution">
    <text evidence="7">The sequence shown here is derived from an EMBL/GenBank/DDBJ whole genome shotgun (WGS) entry which is preliminary data.</text>
</comment>
<dbReference type="PANTHER" id="PTHR25465:SF14">
    <property type="entry name" value="E3 UBIQUITIN-PROTEIN LIGASE TRIM65"/>
    <property type="match status" value="1"/>
</dbReference>
<dbReference type="InterPro" id="IPR013083">
    <property type="entry name" value="Znf_RING/FYVE/PHD"/>
</dbReference>
<feature type="domain" description="B box-type" evidence="6">
    <location>
        <begin position="145"/>
        <end position="185"/>
    </location>
</feature>
<dbReference type="PANTHER" id="PTHR25465">
    <property type="entry name" value="B-BOX DOMAIN CONTAINING"/>
    <property type="match status" value="1"/>
</dbReference>
<dbReference type="InterPro" id="IPR051051">
    <property type="entry name" value="E3_ubiq-ligase_TRIM/RNF"/>
</dbReference>
<keyword evidence="7" id="KW-0436">Ligase</keyword>
<gene>
    <name evidence="7" type="primary">Trim25_63</name>
    <name evidence="7" type="ORF">GTO96_0014082</name>
</gene>
<keyword evidence="1" id="KW-0479">Metal-binding</keyword>
<dbReference type="Gene3D" id="4.10.830.40">
    <property type="match status" value="1"/>
</dbReference>
<feature type="non-terminal residue" evidence="7">
    <location>
        <position position="1"/>
    </location>
</feature>
<dbReference type="InterPro" id="IPR000315">
    <property type="entry name" value="Znf_B-box"/>
</dbReference>
<accession>A0A8X8BH10</accession>
<feature type="domain" description="RING-type" evidence="5">
    <location>
        <begin position="15"/>
        <end position="55"/>
    </location>
</feature>
<feature type="non-terminal residue" evidence="7">
    <location>
        <position position="197"/>
    </location>
</feature>
<organism evidence="7 8">
    <name type="scientific">Polypterus senegalus</name>
    <name type="common">Senegal bichir</name>
    <dbReference type="NCBI Taxonomy" id="55291"/>
    <lineage>
        <taxon>Eukaryota</taxon>
        <taxon>Metazoa</taxon>
        <taxon>Chordata</taxon>
        <taxon>Craniata</taxon>
        <taxon>Vertebrata</taxon>
        <taxon>Euteleostomi</taxon>
        <taxon>Actinopterygii</taxon>
        <taxon>Polypteriformes</taxon>
        <taxon>Polypteridae</taxon>
        <taxon>Polypterus</taxon>
    </lineage>
</organism>
<dbReference type="SUPFAM" id="SSF57850">
    <property type="entry name" value="RING/U-box"/>
    <property type="match status" value="1"/>
</dbReference>
<name>A0A8X8BH10_POLSE</name>
<dbReference type="PROSITE" id="PS50089">
    <property type="entry name" value="ZF_RING_2"/>
    <property type="match status" value="1"/>
</dbReference>
<evidence type="ECO:0000259" key="5">
    <source>
        <dbReference type="PROSITE" id="PS50089"/>
    </source>
</evidence>
<evidence type="ECO:0000256" key="2">
    <source>
        <dbReference type="ARBA" id="ARBA00022771"/>
    </source>
</evidence>
<dbReference type="CDD" id="cd19769">
    <property type="entry name" value="Bbox2_TRIM16-like"/>
    <property type="match status" value="1"/>
</dbReference>
<dbReference type="SUPFAM" id="SSF57845">
    <property type="entry name" value="B-box zinc-binding domain"/>
    <property type="match status" value="1"/>
</dbReference>
<keyword evidence="3" id="KW-0862">Zinc</keyword>
<dbReference type="SMART" id="SM00184">
    <property type="entry name" value="RING"/>
    <property type="match status" value="1"/>
</dbReference>
<dbReference type="GO" id="GO:0008270">
    <property type="term" value="F:zinc ion binding"/>
    <property type="evidence" value="ECO:0007669"/>
    <property type="project" value="UniProtKB-KW"/>
</dbReference>
<dbReference type="InterPro" id="IPR001841">
    <property type="entry name" value="Znf_RING"/>
</dbReference>
<dbReference type="EMBL" id="JAATIS010009779">
    <property type="protein sequence ID" value="KAG2455186.1"/>
    <property type="molecule type" value="Genomic_DNA"/>
</dbReference>
<keyword evidence="2 4" id="KW-0863">Zinc-finger</keyword>
<proteinExistence type="predicted"/>
<dbReference type="PROSITE" id="PS50119">
    <property type="entry name" value="ZF_BBOX"/>
    <property type="match status" value="1"/>
</dbReference>
<evidence type="ECO:0000313" key="8">
    <source>
        <dbReference type="Proteomes" id="UP000886611"/>
    </source>
</evidence>
<evidence type="ECO:0000256" key="4">
    <source>
        <dbReference type="PROSITE-ProRule" id="PRU00024"/>
    </source>
</evidence>